<dbReference type="eggNOG" id="KOG1303">
    <property type="taxonomic scope" value="Eukaryota"/>
</dbReference>
<keyword evidence="2" id="KW-0732">Signal</keyword>
<evidence type="ECO:0000313" key="3">
    <source>
        <dbReference type="Proteomes" id="UP000189703"/>
    </source>
</evidence>
<name>A0A1U7ZVF2_NELNU</name>
<dbReference type="KEGG" id="nnu:104598176"/>
<reference evidence="4" key="1">
    <citation type="submission" date="2025-08" db="UniProtKB">
        <authorList>
            <consortium name="RefSeq"/>
        </authorList>
    </citation>
    <scope>IDENTIFICATION</scope>
</reference>
<dbReference type="AlphaFoldDB" id="A0A1U7ZVF2"/>
<dbReference type="GeneID" id="104598176"/>
<dbReference type="PANTHER" id="PTHR45642">
    <property type="entry name" value="GDSL ESTERASE/LIPASE EXL3"/>
    <property type="match status" value="1"/>
</dbReference>
<dbReference type="InterPro" id="IPR050592">
    <property type="entry name" value="GDSL_lipolytic_enzyme"/>
</dbReference>
<dbReference type="PANTHER" id="PTHR45642:SF139">
    <property type="entry name" value="SGNH HYDROLASE-TYPE ESTERASE DOMAIN-CONTAINING PROTEIN"/>
    <property type="match status" value="1"/>
</dbReference>
<dbReference type="InParanoid" id="A0A1U7ZVF2"/>
<keyword evidence="3" id="KW-1185">Reference proteome</keyword>
<gene>
    <name evidence="4" type="primary">LOC104598176</name>
</gene>
<dbReference type="OrthoDB" id="1600564at2759"/>
<dbReference type="InterPro" id="IPR036514">
    <property type="entry name" value="SGNH_hydro_sf"/>
</dbReference>
<organism evidence="3 4">
    <name type="scientific">Nelumbo nucifera</name>
    <name type="common">Sacred lotus</name>
    <dbReference type="NCBI Taxonomy" id="4432"/>
    <lineage>
        <taxon>Eukaryota</taxon>
        <taxon>Viridiplantae</taxon>
        <taxon>Streptophyta</taxon>
        <taxon>Embryophyta</taxon>
        <taxon>Tracheophyta</taxon>
        <taxon>Spermatophyta</taxon>
        <taxon>Magnoliopsida</taxon>
        <taxon>Proteales</taxon>
        <taxon>Nelumbonaceae</taxon>
        <taxon>Nelumbo</taxon>
    </lineage>
</organism>
<proteinExistence type="inferred from homology"/>
<dbReference type="Proteomes" id="UP000189703">
    <property type="component" value="Unplaced"/>
</dbReference>
<dbReference type="InterPro" id="IPR001087">
    <property type="entry name" value="GDSL"/>
</dbReference>
<dbReference type="GO" id="GO:0016788">
    <property type="term" value="F:hydrolase activity, acting on ester bonds"/>
    <property type="evidence" value="ECO:0007669"/>
    <property type="project" value="InterPro"/>
</dbReference>
<evidence type="ECO:0000256" key="1">
    <source>
        <dbReference type="ARBA" id="ARBA00008668"/>
    </source>
</evidence>
<comment type="similarity">
    <text evidence="1">Belongs to the 'GDSL' lipolytic enzyme family.</text>
</comment>
<protein>
    <submittedName>
        <fullName evidence="4">GDSL esterase/lipase At2g40250-like</fullName>
    </submittedName>
</protein>
<dbReference type="Gene3D" id="3.40.50.1110">
    <property type="entry name" value="SGNH hydrolase"/>
    <property type="match status" value="1"/>
</dbReference>
<accession>A0A1U7ZVF2</accession>
<sequence length="346" mass="38690">MVIVTFFSAGISGYWAFSNQAEGTILSNFLDNDKPLVPKWFLLMTNTFSLLQLSAVGVAGRTLIGIKDLLPAYLDPRVTNLDLLTGISFASTGIGIDDLTATIFNVAHMSTQLCYFKQCLAWMQSTIGREAANLIVEDALFAISAGTNDMIFNLYDLPTRRGQFSLPAYHDFLLQNLESFVMILYSMGARRFSILGLSPIWCLSVQHTVGSIPPMPGGHLLRRACNAEENKDSQMYNAKLQALVLKLQDTLPSSRFAYVDIYNPLLDMITNPRKYVINVPNISHSLPINLSHDNYLPWRAQMIPVLRTHKLLGLVEGTMQDPPTHIDGLDGQRVMNPEYDNWVQLD</sequence>
<evidence type="ECO:0000313" key="4">
    <source>
        <dbReference type="RefSeq" id="XP_010258409.1"/>
    </source>
</evidence>
<dbReference type="RefSeq" id="XP_010258409.1">
    <property type="nucleotide sequence ID" value="XM_010260107.1"/>
</dbReference>
<evidence type="ECO:0000256" key="2">
    <source>
        <dbReference type="ARBA" id="ARBA00022729"/>
    </source>
</evidence>
<dbReference type="Pfam" id="PF00657">
    <property type="entry name" value="Lipase_GDSL"/>
    <property type="match status" value="1"/>
</dbReference>